<name>A0ABN9RMV6_9DINO</name>
<evidence type="ECO:0000313" key="2">
    <source>
        <dbReference type="EMBL" id="CAK0819477.1"/>
    </source>
</evidence>
<proteinExistence type="predicted"/>
<keyword evidence="3" id="KW-1185">Reference proteome</keyword>
<sequence length="86" mass="9253">PPSGAWPGSLAGFADELLEALPREVHSDTERSEIWQSPAYADPADDHPERAACFVEAHSDTERSETWQSPADPADAHVQRAAGSAE</sequence>
<feature type="region of interest" description="Disordered" evidence="1">
    <location>
        <begin position="57"/>
        <end position="86"/>
    </location>
</feature>
<evidence type="ECO:0000256" key="1">
    <source>
        <dbReference type="SAM" id="MobiDB-lite"/>
    </source>
</evidence>
<evidence type="ECO:0000313" key="3">
    <source>
        <dbReference type="Proteomes" id="UP001189429"/>
    </source>
</evidence>
<feature type="non-terminal residue" evidence="2">
    <location>
        <position position="86"/>
    </location>
</feature>
<reference evidence="2" key="1">
    <citation type="submission" date="2023-10" db="EMBL/GenBank/DDBJ databases">
        <authorList>
            <person name="Chen Y."/>
            <person name="Shah S."/>
            <person name="Dougan E. K."/>
            <person name="Thang M."/>
            <person name="Chan C."/>
        </authorList>
    </citation>
    <scope>NUCLEOTIDE SEQUENCE [LARGE SCALE GENOMIC DNA]</scope>
</reference>
<dbReference type="Proteomes" id="UP001189429">
    <property type="component" value="Unassembled WGS sequence"/>
</dbReference>
<comment type="caution">
    <text evidence="2">The sequence shown here is derived from an EMBL/GenBank/DDBJ whole genome shotgun (WGS) entry which is preliminary data.</text>
</comment>
<protein>
    <submittedName>
        <fullName evidence="2">Uncharacterized protein</fullName>
    </submittedName>
</protein>
<feature type="non-terminal residue" evidence="2">
    <location>
        <position position="1"/>
    </location>
</feature>
<gene>
    <name evidence="2" type="ORF">PCOR1329_LOCUS21466</name>
</gene>
<accession>A0ABN9RMV6</accession>
<dbReference type="EMBL" id="CAUYUJ010007073">
    <property type="protein sequence ID" value="CAK0819477.1"/>
    <property type="molecule type" value="Genomic_DNA"/>
</dbReference>
<organism evidence="2 3">
    <name type="scientific">Prorocentrum cordatum</name>
    <dbReference type="NCBI Taxonomy" id="2364126"/>
    <lineage>
        <taxon>Eukaryota</taxon>
        <taxon>Sar</taxon>
        <taxon>Alveolata</taxon>
        <taxon>Dinophyceae</taxon>
        <taxon>Prorocentrales</taxon>
        <taxon>Prorocentraceae</taxon>
        <taxon>Prorocentrum</taxon>
    </lineage>
</organism>